<dbReference type="GO" id="GO:0051301">
    <property type="term" value="P:cell division"/>
    <property type="evidence" value="ECO:0007669"/>
    <property type="project" value="UniProtKB-KW"/>
</dbReference>
<protein>
    <submittedName>
        <fullName evidence="8">Sister chromatid cohesion protein pds5 like protein b-b</fullName>
    </submittedName>
</protein>
<dbReference type="GO" id="GO:0005634">
    <property type="term" value="C:nucleus"/>
    <property type="evidence" value="ECO:0007669"/>
    <property type="project" value="UniProtKB-SubCell"/>
</dbReference>
<dbReference type="PANTHER" id="PTHR12663:SF69">
    <property type="entry name" value="SISTER CHROMATID COHESION PROTEIN PDS5 HOMOLOG E"/>
    <property type="match status" value="1"/>
</dbReference>
<dbReference type="PANTHER" id="PTHR12663">
    <property type="entry name" value="ANDROGEN INDUCED INHIBITOR OF PROLIFERATION AS3 / PDS5-RELATED"/>
    <property type="match status" value="1"/>
</dbReference>
<keyword evidence="9" id="KW-1185">Reference proteome</keyword>
<keyword evidence="3" id="KW-0227">DNA damage</keyword>
<evidence type="ECO:0000256" key="4">
    <source>
        <dbReference type="ARBA" id="ARBA00022776"/>
    </source>
</evidence>
<dbReference type="AlphaFoldDB" id="A0AAW0JWV2"/>
<accession>A0AAW0JWV2</accession>
<comment type="subcellular location">
    <subcellularLocation>
        <location evidence="1">Nucleus</location>
    </subcellularLocation>
</comment>
<dbReference type="GO" id="GO:0007064">
    <property type="term" value="P:mitotic sister chromatid cohesion"/>
    <property type="evidence" value="ECO:0007669"/>
    <property type="project" value="InterPro"/>
</dbReference>
<keyword evidence="6" id="KW-0539">Nucleus</keyword>
<evidence type="ECO:0000256" key="1">
    <source>
        <dbReference type="ARBA" id="ARBA00004123"/>
    </source>
</evidence>
<keyword evidence="7" id="KW-0131">Cell cycle</keyword>
<proteinExistence type="predicted"/>
<sequence>MTSFDRDLEEKLKETGSTLLNPPSSIDDLLTLLDKVENLLANVEQAPSKSMQDALLPSLKALISNELLRHAEMDVKVSVASCITEITRITAPDAPYDDEQMKEIFQLTVAAFEKLSHVSSRCYTKAVSILDTVAKVRSCLVMLDLECDALIVVQRRNLYTREVLVVYNDDNQQKHYRTFPGSNHPHAVFSAMETIMTLVIDESEEISSDLLSPLLASVRKENQNVSPISWKLGEKVITNCAVKLKPYLKEAVGSMGIALDDYAQIVTSVCQSESAEHLVRFKFSFMKLS</sequence>
<keyword evidence="5" id="KW-0234">DNA repair</keyword>
<comment type="caution">
    <text evidence="8">The sequence shown here is derived from an EMBL/GenBank/DDBJ whole genome shotgun (WGS) entry which is preliminary data.</text>
</comment>
<evidence type="ECO:0000256" key="7">
    <source>
        <dbReference type="ARBA" id="ARBA00023306"/>
    </source>
</evidence>
<gene>
    <name evidence="8" type="primary">pds5b-b_0</name>
    <name evidence="8" type="ORF">CFP56_027427</name>
</gene>
<reference evidence="8 9" key="1">
    <citation type="journal article" date="2018" name="Sci. Data">
        <title>The draft genome sequence of cork oak.</title>
        <authorList>
            <person name="Ramos A.M."/>
            <person name="Usie A."/>
            <person name="Barbosa P."/>
            <person name="Barros P.M."/>
            <person name="Capote T."/>
            <person name="Chaves I."/>
            <person name="Simoes F."/>
            <person name="Abreu I."/>
            <person name="Carrasquinho I."/>
            <person name="Faro C."/>
            <person name="Guimaraes J.B."/>
            <person name="Mendonca D."/>
            <person name="Nobrega F."/>
            <person name="Rodrigues L."/>
            <person name="Saibo N.J.M."/>
            <person name="Varela M.C."/>
            <person name="Egas C."/>
            <person name="Matos J."/>
            <person name="Miguel C.M."/>
            <person name="Oliveira M.M."/>
            <person name="Ricardo C.P."/>
            <person name="Goncalves S."/>
        </authorList>
    </citation>
    <scope>NUCLEOTIDE SEQUENCE [LARGE SCALE GENOMIC DNA]</scope>
    <source>
        <strain evidence="9">cv. HL8</strain>
    </source>
</reference>
<dbReference type="EMBL" id="PKMF04000444">
    <property type="protein sequence ID" value="KAK7831453.1"/>
    <property type="molecule type" value="Genomic_DNA"/>
</dbReference>
<organism evidence="8 9">
    <name type="scientific">Quercus suber</name>
    <name type="common">Cork oak</name>
    <dbReference type="NCBI Taxonomy" id="58331"/>
    <lineage>
        <taxon>Eukaryota</taxon>
        <taxon>Viridiplantae</taxon>
        <taxon>Streptophyta</taxon>
        <taxon>Embryophyta</taxon>
        <taxon>Tracheophyta</taxon>
        <taxon>Spermatophyta</taxon>
        <taxon>Magnoliopsida</taxon>
        <taxon>eudicotyledons</taxon>
        <taxon>Gunneridae</taxon>
        <taxon>Pentapetalae</taxon>
        <taxon>rosids</taxon>
        <taxon>fabids</taxon>
        <taxon>Fagales</taxon>
        <taxon>Fagaceae</taxon>
        <taxon>Quercus</taxon>
    </lineage>
</organism>
<evidence type="ECO:0000313" key="9">
    <source>
        <dbReference type="Proteomes" id="UP000237347"/>
    </source>
</evidence>
<evidence type="ECO:0000256" key="3">
    <source>
        <dbReference type="ARBA" id="ARBA00022763"/>
    </source>
</evidence>
<dbReference type="SUPFAM" id="SSF48371">
    <property type="entry name" value="ARM repeat"/>
    <property type="match status" value="1"/>
</dbReference>
<name>A0AAW0JWV2_QUESU</name>
<dbReference type="GO" id="GO:0000785">
    <property type="term" value="C:chromatin"/>
    <property type="evidence" value="ECO:0007669"/>
    <property type="project" value="TreeGrafter"/>
</dbReference>
<dbReference type="Pfam" id="PF20168">
    <property type="entry name" value="PDS5"/>
    <property type="match status" value="1"/>
</dbReference>
<keyword evidence="2" id="KW-0132">Cell division</keyword>
<dbReference type="InterPro" id="IPR039776">
    <property type="entry name" value="Pds5"/>
</dbReference>
<dbReference type="GO" id="GO:0006281">
    <property type="term" value="P:DNA repair"/>
    <property type="evidence" value="ECO:0007669"/>
    <property type="project" value="UniProtKB-KW"/>
</dbReference>
<evidence type="ECO:0000256" key="5">
    <source>
        <dbReference type="ARBA" id="ARBA00023204"/>
    </source>
</evidence>
<keyword evidence="4" id="KW-0498">Mitosis</keyword>
<evidence type="ECO:0000256" key="6">
    <source>
        <dbReference type="ARBA" id="ARBA00023242"/>
    </source>
</evidence>
<dbReference type="Proteomes" id="UP000237347">
    <property type="component" value="Unassembled WGS sequence"/>
</dbReference>
<dbReference type="InterPro" id="IPR016024">
    <property type="entry name" value="ARM-type_fold"/>
</dbReference>
<evidence type="ECO:0000256" key="2">
    <source>
        <dbReference type="ARBA" id="ARBA00022618"/>
    </source>
</evidence>
<dbReference type="GO" id="GO:0035825">
    <property type="term" value="P:homologous recombination"/>
    <property type="evidence" value="ECO:0007669"/>
    <property type="project" value="UniProtKB-ARBA"/>
</dbReference>
<evidence type="ECO:0000313" key="8">
    <source>
        <dbReference type="EMBL" id="KAK7831453.1"/>
    </source>
</evidence>